<dbReference type="OrthoDB" id="199771at2759"/>
<organism evidence="4 5">
    <name type="scientific">Naematelia encephala</name>
    <dbReference type="NCBI Taxonomy" id="71784"/>
    <lineage>
        <taxon>Eukaryota</taxon>
        <taxon>Fungi</taxon>
        <taxon>Dikarya</taxon>
        <taxon>Basidiomycota</taxon>
        <taxon>Agaricomycotina</taxon>
        <taxon>Tremellomycetes</taxon>
        <taxon>Tremellales</taxon>
        <taxon>Naemateliaceae</taxon>
        <taxon>Naematelia</taxon>
    </lineage>
</organism>
<feature type="domain" description="SUI1" evidence="2">
    <location>
        <begin position="516"/>
        <end position="592"/>
    </location>
</feature>
<dbReference type="Proteomes" id="UP000193986">
    <property type="component" value="Unassembled WGS sequence"/>
</dbReference>
<reference evidence="4 5" key="1">
    <citation type="submission" date="2016-07" db="EMBL/GenBank/DDBJ databases">
        <title>Pervasive Adenine N6-methylation of Active Genes in Fungi.</title>
        <authorList>
            <consortium name="DOE Joint Genome Institute"/>
            <person name="Mondo S.J."/>
            <person name="Dannebaum R.O."/>
            <person name="Kuo R.C."/>
            <person name="Labutti K."/>
            <person name="Haridas S."/>
            <person name="Kuo A."/>
            <person name="Salamov A."/>
            <person name="Ahrendt S.R."/>
            <person name="Lipzen A."/>
            <person name="Sullivan W."/>
            <person name="Andreopoulos W.B."/>
            <person name="Clum A."/>
            <person name="Lindquist E."/>
            <person name="Daum C."/>
            <person name="Ramamoorthy G.K."/>
            <person name="Gryganskyi A."/>
            <person name="Culley D."/>
            <person name="Magnuson J.K."/>
            <person name="James T.Y."/>
            <person name="O'Malley M.A."/>
            <person name="Stajich J.E."/>
            <person name="Spatafora J.W."/>
            <person name="Visel A."/>
            <person name="Grigoriev I.V."/>
        </authorList>
    </citation>
    <scope>NUCLEOTIDE SEQUENCE [LARGE SCALE GENOMIC DNA]</scope>
    <source>
        <strain evidence="4 5">68-887.2</strain>
    </source>
</reference>
<dbReference type="PANTHER" id="PTHR12217:SF4">
    <property type="entry name" value="EUKARYOTIC TRANSLATION INITIATION FACTOR 2D"/>
    <property type="match status" value="1"/>
</dbReference>
<dbReference type="PROSITE" id="PS50296">
    <property type="entry name" value="SUI1"/>
    <property type="match status" value="1"/>
</dbReference>
<dbReference type="Gene3D" id="3.10.400.20">
    <property type="match status" value="1"/>
</dbReference>
<evidence type="ECO:0000313" key="4">
    <source>
        <dbReference type="EMBL" id="ORY26308.1"/>
    </source>
</evidence>
<dbReference type="InterPro" id="IPR001950">
    <property type="entry name" value="SUI1"/>
</dbReference>
<name>A0A1Y2AUN2_9TREE</name>
<dbReference type="Gene3D" id="3.30.780.10">
    <property type="entry name" value="SUI1-like domain"/>
    <property type="match status" value="1"/>
</dbReference>
<evidence type="ECO:0000256" key="1">
    <source>
        <dbReference type="SAM" id="MobiDB-lite"/>
    </source>
</evidence>
<dbReference type="InterPro" id="IPR057429">
    <property type="entry name" value="WH_eIF2D"/>
</dbReference>
<dbReference type="InterPro" id="IPR039757">
    <property type="entry name" value="EIF2D"/>
</dbReference>
<dbReference type="PANTHER" id="PTHR12217">
    <property type="entry name" value="EUKARYOTIC TRANSLATION INITIATION FACTOR 2D"/>
    <property type="match status" value="1"/>
</dbReference>
<dbReference type="Pfam" id="PF25304">
    <property type="entry name" value="WHD_eIF2D"/>
    <property type="match status" value="1"/>
</dbReference>
<gene>
    <name evidence="4" type="ORF">BCR39DRAFT_541242</name>
</gene>
<dbReference type="InterPro" id="IPR041366">
    <property type="entry name" value="Pre-PUA"/>
</dbReference>
<dbReference type="InterPro" id="IPR039759">
    <property type="entry name" value="eIF2D_SUI1"/>
</dbReference>
<accession>A0A1Y2AUN2</accession>
<dbReference type="FunFam" id="3.30.780.10:FF:000008">
    <property type="entry name" value="eukaryotic translation initiation factor 2D"/>
    <property type="match status" value="1"/>
</dbReference>
<protein>
    <submittedName>
        <fullName evidence="4">Uncharacterized protein</fullName>
    </submittedName>
</protein>
<dbReference type="EMBL" id="MCFC01000048">
    <property type="protein sequence ID" value="ORY26308.1"/>
    <property type="molecule type" value="Genomic_DNA"/>
</dbReference>
<dbReference type="InterPro" id="IPR003121">
    <property type="entry name" value="SWIB_MDM2_domain"/>
</dbReference>
<dbReference type="GO" id="GO:0001731">
    <property type="term" value="P:formation of translation preinitiation complex"/>
    <property type="evidence" value="ECO:0007669"/>
    <property type="project" value="InterPro"/>
</dbReference>
<evidence type="ECO:0000259" key="2">
    <source>
        <dbReference type="PROSITE" id="PS50296"/>
    </source>
</evidence>
<evidence type="ECO:0000313" key="5">
    <source>
        <dbReference type="Proteomes" id="UP000193986"/>
    </source>
</evidence>
<dbReference type="SUPFAM" id="SSF47592">
    <property type="entry name" value="SWIB/MDM2 domain"/>
    <property type="match status" value="1"/>
</dbReference>
<dbReference type="GO" id="GO:0003743">
    <property type="term" value="F:translation initiation factor activity"/>
    <property type="evidence" value="ECO:0007669"/>
    <property type="project" value="InterPro"/>
</dbReference>
<dbReference type="Pfam" id="PF17832">
    <property type="entry name" value="Pre-PUA"/>
    <property type="match status" value="1"/>
</dbReference>
<keyword evidence="5" id="KW-1185">Reference proteome</keyword>
<dbReference type="STRING" id="71784.A0A1Y2AUN2"/>
<dbReference type="AlphaFoldDB" id="A0A1Y2AUN2"/>
<feature type="region of interest" description="Disordered" evidence="1">
    <location>
        <begin position="233"/>
        <end position="257"/>
    </location>
</feature>
<comment type="caution">
    <text evidence="4">The sequence shown here is derived from an EMBL/GenBank/DDBJ whole genome shotgun (WGS) entry which is preliminary data.</text>
</comment>
<dbReference type="CDD" id="cd11608">
    <property type="entry name" value="eIF2D_C"/>
    <property type="match status" value="1"/>
</dbReference>
<dbReference type="InterPro" id="IPR036877">
    <property type="entry name" value="SUI1_dom_sf"/>
</dbReference>
<dbReference type="PROSITE" id="PS51925">
    <property type="entry name" value="SWIB_MDM2"/>
    <property type="match status" value="1"/>
</dbReference>
<sequence length="609" mass="66931">MLSFQFALDNMFKKALAHQSNATPIRSSARRQLLTSIYEQYPSFRPGGEDAVPDKELGKIILPEGVRCGSFETSGGVEGALYLSPDGDPLWMSFGRNSKELVPTLCLLSLDLPRPPLPILQIHYPLPPPLLAGAPLFIPAVKNLSDPTLLPDVPEGAVVAFVTSERNDQNVRYVGVGRLVAPGGLRGAVDRHVRNLQEGKDVDEGRFCEVLCIEGDHLWEMAPASLRTFPRPGLLDPIVPPQAESPEAGPSRPPTPVPAIEQLDVFDRPDPLSPSETSTILRLALLQTLSSFSPSYFPMPASLFYSSCILPNRPAYIPNEQRDDAVIGKSEWKKLAKWMKEASKEGLIKIKESKSEIIVQGYQAEHPSVRDHVPFVTIADEEAKAKKRAAREVAEHEQDLQTLSFGKGKGREMEIIEWWKPNDPFWEIAGLDRNSLYPATHLKSAFEDYIAKHNLIDPHNHRIIRLDDDLGRAIGIKRPDAGLTITRDEAFGKLRQGVTRSVSVDGVQRKGALEPIALTVKTRQGRRVVTHVTGVEAFGINADELADELKRLCAGSASVQPLAGASPKLQLQEILVQGSQVKVITEALLGRGVPKKWIKEGEGSAGKKK</sequence>
<evidence type="ECO:0000259" key="3">
    <source>
        <dbReference type="PROSITE" id="PS51925"/>
    </source>
</evidence>
<feature type="domain" description="DM2" evidence="3">
    <location>
        <begin position="414"/>
        <end position="500"/>
    </location>
</feature>
<dbReference type="Pfam" id="PF01253">
    <property type="entry name" value="SUI1"/>
    <property type="match status" value="1"/>
</dbReference>
<dbReference type="InParanoid" id="A0A1Y2AUN2"/>
<proteinExistence type="predicted"/>
<dbReference type="SUPFAM" id="SSF55159">
    <property type="entry name" value="eIF1-like"/>
    <property type="match status" value="1"/>
</dbReference>
<dbReference type="InterPro" id="IPR036885">
    <property type="entry name" value="SWIB_MDM2_dom_sf"/>
</dbReference>